<keyword evidence="2" id="KW-1185">Reference proteome</keyword>
<sequence length="122" mass="14039">MIATKGKGFEKKAKSSKKWVFDTSDDVLHWAHSIAYDIGFVVVIMRLESAHWALKILLQNSLGDLCSVWEAMNNMMTLQHTEIKASFETSTHVVELVFKVTLYKKLLGIVLRYERIFMIFGL</sequence>
<proteinExistence type="predicted"/>
<dbReference type="EMBL" id="QZWG01000009">
    <property type="protein sequence ID" value="RZB91353.1"/>
    <property type="molecule type" value="Genomic_DNA"/>
</dbReference>
<dbReference type="AlphaFoldDB" id="A0A445IZ01"/>
<organism evidence="1 2">
    <name type="scientific">Glycine soja</name>
    <name type="common">Wild soybean</name>
    <dbReference type="NCBI Taxonomy" id="3848"/>
    <lineage>
        <taxon>Eukaryota</taxon>
        <taxon>Viridiplantae</taxon>
        <taxon>Streptophyta</taxon>
        <taxon>Embryophyta</taxon>
        <taxon>Tracheophyta</taxon>
        <taxon>Spermatophyta</taxon>
        <taxon>Magnoliopsida</taxon>
        <taxon>eudicotyledons</taxon>
        <taxon>Gunneridae</taxon>
        <taxon>Pentapetalae</taxon>
        <taxon>rosids</taxon>
        <taxon>fabids</taxon>
        <taxon>Fabales</taxon>
        <taxon>Fabaceae</taxon>
        <taxon>Papilionoideae</taxon>
        <taxon>50 kb inversion clade</taxon>
        <taxon>NPAAA clade</taxon>
        <taxon>indigoferoid/millettioid clade</taxon>
        <taxon>Phaseoleae</taxon>
        <taxon>Glycine</taxon>
        <taxon>Glycine subgen. Soja</taxon>
    </lineage>
</organism>
<accession>A0A445IZ01</accession>
<gene>
    <name evidence="1" type="ORF">D0Y65_023671</name>
</gene>
<protein>
    <submittedName>
        <fullName evidence="1">Uncharacterized protein</fullName>
    </submittedName>
</protein>
<comment type="caution">
    <text evidence="1">The sequence shown here is derived from an EMBL/GenBank/DDBJ whole genome shotgun (WGS) entry which is preliminary data.</text>
</comment>
<dbReference type="Proteomes" id="UP000289340">
    <property type="component" value="Chromosome 9"/>
</dbReference>
<evidence type="ECO:0000313" key="1">
    <source>
        <dbReference type="EMBL" id="RZB91353.1"/>
    </source>
</evidence>
<name>A0A445IZ01_GLYSO</name>
<reference evidence="1 2" key="1">
    <citation type="submission" date="2018-09" db="EMBL/GenBank/DDBJ databases">
        <title>A high-quality reference genome of wild soybean provides a powerful tool to mine soybean genomes.</title>
        <authorList>
            <person name="Xie M."/>
            <person name="Chung C.Y.L."/>
            <person name="Li M.-W."/>
            <person name="Wong F.-L."/>
            <person name="Chan T.-F."/>
            <person name="Lam H.-M."/>
        </authorList>
    </citation>
    <scope>NUCLEOTIDE SEQUENCE [LARGE SCALE GENOMIC DNA]</scope>
    <source>
        <strain evidence="2">cv. W05</strain>
        <tissue evidence="1">Hypocotyl of etiolated seedlings</tissue>
    </source>
</reference>
<evidence type="ECO:0000313" key="2">
    <source>
        <dbReference type="Proteomes" id="UP000289340"/>
    </source>
</evidence>